<dbReference type="AlphaFoldDB" id="A0A2P5FJY2"/>
<dbReference type="GO" id="GO:0005886">
    <property type="term" value="C:plasma membrane"/>
    <property type="evidence" value="ECO:0007669"/>
    <property type="project" value="UniProtKB-SubCell"/>
</dbReference>
<evidence type="ECO:0000256" key="7">
    <source>
        <dbReference type="ARBA" id="ARBA00022737"/>
    </source>
</evidence>
<evidence type="ECO:0000256" key="8">
    <source>
        <dbReference type="ARBA" id="ARBA00022989"/>
    </source>
</evidence>
<dbReference type="FunFam" id="3.80.10.10:FF:000095">
    <property type="entry name" value="LRR receptor-like serine/threonine-protein kinase GSO1"/>
    <property type="match status" value="1"/>
</dbReference>
<keyword evidence="6 14" id="KW-0732">Signal</keyword>
<evidence type="ECO:0000256" key="13">
    <source>
        <dbReference type="SAM" id="Phobius"/>
    </source>
</evidence>
<feature type="signal peptide" evidence="14">
    <location>
        <begin position="1"/>
        <end position="18"/>
    </location>
</feature>
<keyword evidence="9 13" id="KW-0472">Membrane</keyword>
<evidence type="ECO:0000313" key="16">
    <source>
        <dbReference type="EMBL" id="PON98102.1"/>
    </source>
</evidence>
<evidence type="ECO:0000256" key="14">
    <source>
        <dbReference type="SAM" id="SignalP"/>
    </source>
</evidence>
<keyword evidence="17" id="KW-1185">Reference proteome</keyword>
<dbReference type="PANTHER" id="PTHR48063">
    <property type="entry name" value="LRR RECEPTOR-LIKE KINASE"/>
    <property type="match status" value="1"/>
</dbReference>
<dbReference type="Gene3D" id="3.80.10.10">
    <property type="entry name" value="Ribonuclease Inhibitor"/>
    <property type="match status" value="3"/>
</dbReference>
<evidence type="ECO:0000259" key="15">
    <source>
        <dbReference type="Pfam" id="PF08263"/>
    </source>
</evidence>
<evidence type="ECO:0000256" key="5">
    <source>
        <dbReference type="ARBA" id="ARBA00022692"/>
    </source>
</evidence>
<keyword evidence="11" id="KW-0325">Glycoprotein</keyword>
<keyword evidence="3" id="KW-1003">Cell membrane</keyword>
<evidence type="ECO:0000256" key="3">
    <source>
        <dbReference type="ARBA" id="ARBA00022475"/>
    </source>
</evidence>
<dbReference type="InterPro" id="IPR032675">
    <property type="entry name" value="LRR_dom_sf"/>
</dbReference>
<dbReference type="Pfam" id="PF08263">
    <property type="entry name" value="LRRNT_2"/>
    <property type="match status" value="1"/>
</dbReference>
<proteinExistence type="inferred from homology"/>
<dbReference type="InParanoid" id="A0A2P5FJY2"/>
<protein>
    <submittedName>
        <fullName evidence="16">Leucine-rich repeat domain containing protein</fullName>
    </submittedName>
</protein>
<dbReference type="InterPro" id="IPR046956">
    <property type="entry name" value="RLP23-like"/>
</dbReference>
<dbReference type="EMBL" id="JXTC01000027">
    <property type="protein sequence ID" value="PON98102.1"/>
    <property type="molecule type" value="Genomic_DNA"/>
</dbReference>
<comment type="subcellular location">
    <subcellularLocation>
        <location evidence="1">Cell membrane</location>
        <topology evidence="1">Single-pass type I membrane protein</topology>
    </subcellularLocation>
</comment>
<keyword evidence="5 13" id="KW-0812">Transmembrane</keyword>
<dbReference type="PROSITE" id="PS51450">
    <property type="entry name" value="LRR"/>
    <property type="match status" value="2"/>
</dbReference>
<dbReference type="STRING" id="63057.A0A2P5FJY2"/>
<keyword evidence="8 13" id="KW-1133">Transmembrane helix</keyword>
<dbReference type="Pfam" id="PF13855">
    <property type="entry name" value="LRR_8"/>
    <property type="match status" value="2"/>
</dbReference>
<keyword evidence="10" id="KW-0675">Receptor</keyword>
<evidence type="ECO:0000256" key="12">
    <source>
        <dbReference type="SAM" id="MobiDB-lite"/>
    </source>
</evidence>
<organism evidence="16 17">
    <name type="scientific">Trema orientale</name>
    <name type="common">Charcoal tree</name>
    <name type="synonym">Celtis orientalis</name>
    <dbReference type="NCBI Taxonomy" id="63057"/>
    <lineage>
        <taxon>Eukaryota</taxon>
        <taxon>Viridiplantae</taxon>
        <taxon>Streptophyta</taxon>
        <taxon>Embryophyta</taxon>
        <taxon>Tracheophyta</taxon>
        <taxon>Spermatophyta</taxon>
        <taxon>Magnoliopsida</taxon>
        <taxon>eudicotyledons</taxon>
        <taxon>Gunneridae</taxon>
        <taxon>Pentapetalae</taxon>
        <taxon>rosids</taxon>
        <taxon>fabids</taxon>
        <taxon>Rosales</taxon>
        <taxon>Cannabaceae</taxon>
        <taxon>Trema</taxon>
    </lineage>
</organism>
<evidence type="ECO:0000256" key="10">
    <source>
        <dbReference type="ARBA" id="ARBA00023170"/>
    </source>
</evidence>
<dbReference type="FunFam" id="3.80.10.10:FF:000111">
    <property type="entry name" value="LRR receptor-like serine/threonine-protein kinase ERECTA"/>
    <property type="match status" value="1"/>
</dbReference>
<feature type="chain" id="PRO_5015105136" evidence="14">
    <location>
        <begin position="19"/>
        <end position="1004"/>
    </location>
</feature>
<dbReference type="InterPro" id="IPR001611">
    <property type="entry name" value="Leu-rich_rpt"/>
</dbReference>
<evidence type="ECO:0000256" key="1">
    <source>
        <dbReference type="ARBA" id="ARBA00004251"/>
    </source>
</evidence>
<evidence type="ECO:0000256" key="4">
    <source>
        <dbReference type="ARBA" id="ARBA00022614"/>
    </source>
</evidence>
<dbReference type="InterPro" id="IPR013210">
    <property type="entry name" value="LRR_N_plant-typ"/>
</dbReference>
<dbReference type="InterPro" id="IPR003591">
    <property type="entry name" value="Leu-rich_rpt_typical-subtyp"/>
</dbReference>
<keyword evidence="4" id="KW-0433">Leucine-rich repeat</keyword>
<dbReference type="Pfam" id="PF00560">
    <property type="entry name" value="LRR_1"/>
    <property type="match status" value="11"/>
</dbReference>
<comment type="similarity">
    <text evidence="2">Belongs to the RLP family.</text>
</comment>
<name>A0A2P5FJY2_TREOI</name>
<feature type="region of interest" description="Disordered" evidence="12">
    <location>
        <begin position="909"/>
        <end position="934"/>
    </location>
</feature>
<evidence type="ECO:0000256" key="2">
    <source>
        <dbReference type="ARBA" id="ARBA00009592"/>
    </source>
</evidence>
<feature type="transmembrane region" description="Helical" evidence="13">
    <location>
        <begin position="944"/>
        <end position="968"/>
    </location>
</feature>
<dbReference type="SUPFAM" id="SSF52058">
    <property type="entry name" value="L domain-like"/>
    <property type="match status" value="3"/>
</dbReference>
<dbReference type="PANTHER" id="PTHR48063:SF101">
    <property type="entry name" value="LRR RECEPTOR-LIKE SERINE_THREONINE-PROTEIN KINASE FLS2"/>
    <property type="match status" value="1"/>
</dbReference>
<evidence type="ECO:0000256" key="9">
    <source>
        <dbReference type="ARBA" id="ARBA00023136"/>
    </source>
</evidence>
<dbReference type="PRINTS" id="PR00019">
    <property type="entry name" value="LEURICHRPT"/>
</dbReference>
<gene>
    <name evidence="16" type="ORF">TorRG33x02_061760</name>
</gene>
<evidence type="ECO:0000256" key="11">
    <source>
        <dbReference type="ARBA" id="ARBA00023180"/>
    </source>
</evidence>
<dbReference type="OrthoDB" id="1193970at2759"/>
<comment type="caution">
    <text evidence="16">The sequence shown here is derived from an EMBL/GenBank/DDBJ whole genome shotgun (WGS) entry which is preliminary data.</text>
</comment>
<evidence type="ECO:0000313" key="17">
    <source>
        <dbReference type="Proteomes" id="UP000237000"/>
    </source>
</evidence>
<sequence length="1004" mass="111045">MIVVALLFLLASTAHVLSGDTGQNKEPQCIEKEKKALLISFKGVVDPSDILSSWTNSSDQNCCNWSHITCDTKTNHVIKIDFSDAQLFGRDYAIGGEIGSSLVELRHLEHLDLSGNNFVRIPKFIGSFKELTYLSLAGNPISGTIPPQLGNLTKLRSLDLSRDYNYDYDRTLIADNFAWLSHLTSLKTFTMTNANFTRAGLQSFKVPPSLSSLGVSNCLLPKVDSSSLSFTNSSNFIETLRLQGNSIHPTVITWFLNSCTKLVDLTISNSIIDGSFPDSFGNKNSLSFVALSSNEVETGVPKSLGNLTNLIGLDLSGNNFGGTLHDILENLTGSAKFSMEILYLGGNQLGGLVLDDENTFPSLRELYLDYNQLEGTFPNRISRFPNLRVLKLDYNQLTGSLPDLSSMPNLTSFSARYNKFNGTSTESIGKLDFLETLDVSSNSLTGVVSEKLVQGCPRLKGLDLSYNSALMLKFKSNWVPPFQLRGIYLISCKLGPQFPSWLKTQSNLFSLDISSSNISGLVPNWFSNITSKLNYLNMSFNLLHNTLPYFPILGADKVDLSFNQFQGSIPPSLSNVSEVYLSNNKFTNFRAFLCEAKSGTTKILDLSNNQLSGSLPDCWGNFQYLSVVDLGNNKLSGEIPSSVSLSSRYIQTLKLRHNNFSGKLPSSLKNCTELRVLDFGKNSFKGTIPSWIGESLTSLVFLSLKSNKFYGSIPLNLCRLSKIQILDLSSNDLSGGIPLCIKNFTSMAENNDYPMPIIPLQYDPNFLLAFNNIDEYDNIASIMWKGAEYDYDKILGLLRILDLSSNKLTGEIPIEVTHLVQLVQLNLSRNDLSGSIPKKIGSLTKLDSLDLSRNNLSGEIPTSLAKVSSLNYLDLSNNHLYGRIPTGTQLQSFNASSYRMNLGLCGPPLTSSCPGDETSRDPSPSTRDDHESYDDDNETWFDKLWFYIGIGAGFTIGFCGVCGNLLVFSSLRVAYFRFVESLGDWLYVMIAVKWAALRRKLAWH</sequence>
<evidence type="ECO:0000256" key="6">
    <source>
        <dbReference type="ARBA" id="ARBA00022729"/>
    </source>
</evidence>
<dbReference type="Proteomes" id="UP000237000">
    <property type="component" value="Unassembled WGS sequence"/>
</dbReference>
<keyword evidence="7" id="KW-0677">Repeat</keyword>
<feature type="domain" description="Leucine-rich repeat-containing N-terminal plant-type" evidence="15">
    <location>
        <begin position="33"/>
        <end position="71"/>
    </location>
</feature>
<dbReference type="SMART" id="SM00369">
    <property type="entry name" value="LRR_TYP"/>
    <property type="match status" value="10"/>
</dbReference>
<accession>A0A2P5FJY2</accession>
<reference evidence="17" key="1">
    <citation type="submission" date="2016-06" db="EMBL/GenBank/DDBJ databases">
        <title>Parallel loss of symbiosis genes in relatives of nitrogen-fixing non-legume Parasponia.</title>
        <authorList>
            <person name="Van Velzen R."/>
            <person name="Holmer R."/>
            <person name="Bu F."/>
            <person name="Rutten L."/>
            <person name="Van Zeijl A."/>
            <person name="Liu W."/>
            <person name="Santuari L."/>
            <person name="Cao Q."/>
            <person name="Sharma T."/>
            <person name="Shen D."/>
            <person name="Roswanjaya Y."/>
            <person name="Wardhani T."/>
            <person name="Kalhor M.S."/>
            <person name="Jansen J."/>
            <person name="Van den Hoogen J."/>
            <person name="Gungor B."/>
            <person name="Hartog M."/>
            <person name="Hontelez J."/>
            <person name="Verver J."/>
            <person name="Yang W.-C."/>
            <person name="Schijlen E."/>
            <person name="Repin R."/>
            <person name="Schilthuizen M."/>
            <person name="Schranz E."/>
            <person name="Heidstra R."/>
            <person name="Miyata K."/>
            <person name="Fedorova E."/>
            <person name="Kohlen W."/>
            <person name="Bisseling T."/>
            <person name="Smit S."/>
            <person name="Geurts R."/>
        </authorList>
    </citation>
    <scope>NUCLEOTIDE SEQUENCE [LARGE SCALE GENOMIC DNA]</scope>
    <source>
        <strain evidence="17">cv. RG33-2</strain>
    </source>
</reference>